<evidence type="ECO:0000259" key="2">
    <source>
        <dbReference type="PROSITE" id="PS50977"/>
    </source>
</evidence>
<dbReference type="AlphaFoldDB" id="A0A1W1C841"/>
<dbReference type="GO" id="GO:0003677">
    <property type="term" value="F:DNA binding"/>
    <property type="evidence" value="ECO:0007669"/>
    <property type="project" value="UniProtKB-KW"/>
</dbReference>
<name>A0A1W1C841_9ZZZZ</name>
<dbReference type="PANTHER" id="PTHR43479">
    <property type="entry name" value="ACREF/ENVCD OPERON REPRESSOR-RELATED"/>
    <property type="match status" value="1"/>
</dbReference>
<accession>A0A1W1C841</accession>
<gene>
    <name evidence="3" type="ORF">MNB_SM-6-1253</name>
</gene>
<protein>
    <submittedName>
        <fullName evidence="3">Transcriptional regulator, TetR family</fullName>
    </submittedName>
</protein>
<dbReference type="EMBL" id="FPHK01000056">
    <property type="protein sequence ID" value="SFV61851.1"/>
    <property type="molecule type" value="Genomic_DNA"/>
</dbReference>
<evidence type="ECO:0000256" key="1">
    <source>
        <dbReference type="ARBA" id="ARBA00023125"/>
    </source>
</evidence>
<sequence length="205" mass="24237">MPKNRDINKGHKTKEKILKAATSLFSQLGYRGASVRKIAKEVGIRESALYNHFKNKEEIFLEVAREIFSSPFTLSSDEIKELALRGKPFLHKFTMQYKMLTFDKNNEKMFRLLMIELMQNKVLREQFISEFHNKNIKTLSEGFFIMMQNTLIRSADPMMVAYEFISTLFYIRLQVTILKFDANSVNHLTTQFEKHVDFFWESIKI</sequence>
<reference evidence="3" key="1">
    <citation type="submission" date="2016-10" db="EMBL/GenBank/DDBJ databases">
        <authorList>
            <person name="de Groot N.N."/>
        </authorList>
    </citation>
    <scope>NUCLEOTIDE SEQUENCE</scope>
</reference>
<dbReference type="InterPro" id="IPR050624">
    <property type="entry name" value="HTH-type_Tx_Regulator"/>
</dbReference>
<dbReference type="PRINTS" id="PR00455">
    <property type="entry name" value="HTHTETR"/>
</dbReference>
<evidence type="ECO:0000313" key="3">
    <source>
        <dbReference type="EMBL" id="SFV61851.1"/>
    </source>
</evidence>
<dbReference type="Pfam" id="PF00440">
    <property type="entry name" value="TetR_N"/>
    <property type="match status" value="1"/>
</dbReference>
<dbReference type="SUPFAM" id="SSF46689">
    <property type="entry name" value="Homeodomain-like"/>
    <property type="match status" value="1"/>
</dbReference>
<feature type="domain" description="HTH tetR-type" evidence="2">
    <location>
        <begin position="11"/>
        <end position="71"/>
    </location>
</feature>
<organism evidence="3">
    <name type="scientific">hydrothermal vent metagenome</name>
    <dbReference type="NCBI Taxonomy" id="652676"/>
    <lineage>
        <taxon>unclassified sequences</taxon>
        <taxon>metagenomes</taxon>
        <taxon>ecological metagenomes</taxon>
    </lineage>
</organism>
<dbReference type="InterPro" id="IPR001647">
    <property type="entry name" value="HTH_TetR"/>
</dbReference>
<keyword evidence="1" id="KW-0238">DNA-binding</keyword>
<dbReference type="PANTHER" id="PTHR43479:SF11">
    <property type="entry name" value="ACREF_ENVCD OPERON REPRESSOR-RELATED"/>
    <property type="match status" value="1"/>
</dbReference>
<dbReference type="InterPro" id="IPR009057">
    <property type="entry name" value="Homeodomain-like_sf"/>
</dbReference>
<dbReference type="Gene3D" id="1.10.357.10">
    <property type="entry name" value="Tetracycline Repressor, domain 2"/>
    <property type="match status" value="1"/>
</dbReference>
<proteinExistence type="predicted"/>
<dbReference type="PROSITE" id="PS50977">
    <property type="entry name" value="HTH_TETR_2"/>
    <property type="match status" value="1"/>
</dbReference>